<dbReference type="Proteomes" id="UP000321085">
    <property type="component" value="Unassembled WGS sequence"/>
</dbReference>
<reference evidence="1 2" key="1">
    <citation type="submission" date="2019-07" db="EMBL/GenBank/DDBJ databases">
        <title>Whole genome shotgun sequence of Microvirga aerophila NBRC 106136.</title>
        <authorList>
            <person name="Hosoyama A."/>
            <person name="Uohara A."/>
            <person name="Ohji S."/>
            <person name="Ichikawa N."/>
        </authorList>
    </citation>
    <scope>NUCLEOTIDE SEQUENCE [LARGE SCALE GENOMIC DNA]</scope>
    <source>
        <strain evidence="1 2">NBRC 106136</strain>
    </source>
</reference>
<proteinExistence type="predicted"/>
<evidence type="ECO:0000313" key="2">
    <source>
        <dbReference type="Proteomes" id="UP000321085"/>
    </source>
</evidence>
<dbReference type="RefSeq" id="WP_147023367.1">
    <property type="nucleotide sequence ID" value="NZ_BJYU01000332.1"/>
</dbReference>
<evidence type="ECO:0000313" key="1">
    <source>
        <dbReference type="EMBL" id="GEO19134.1"/>
    </source>
</evidence>
<keyword evidence="2" id="KW-1185">Reference proteome</keyword>
<protein>
    <submittedName>
        <fullName evidence="1">Uncharacterized protein</fullName>
    </submittedName>
</protein>
<sequence length="96" mass="11475">MPPGMLARQVASMANRIFLSENDLHDELQTTLAALAAIEYRHEMEREQLAQRLGSQAVVQRLWEERERRYQAEREPYLRKLERLQQQIRWHMTSGL</sequence>
<accession>A0A512C4H3</accession>
<comment type="caution">
    <text evidence="1">The sequence shown here is derived from an EMBL/GenBank/DDBJ whole genome shotgun (WGS) entry which is preliminary data.</text>
</comment>
<name>A0A512C4H3_9HYPH</name>
<dbReference type="EMBL" id="BJYU01000332">
    <property type="protein sequence ID" value="GEO19134.1"/>
    <property type="molecule type" value="Genomic_DNA"/>
</dbReference>
<organism evidence="1 2">
    <name type="scientific">Microvirga aerophila</name>
    <dbReference type="NCBI Taxonomy" id="670291"/>
    <lineage>
        <taxon>Bacteria</taxon>
        <taxon>Pseudomonadati</taxon>
        <taxon>Pseudomonadota</taxon>
        <taxon>Alphaproteobacteria</taxon>
        <taxon>Hyphomicrobiales</taxon>
        <taxon>Methylobacteriaceae</taxon>
        <taxon>Microvirga</taxon>
    </lineage>
</organism>
<gene>
    <name evidence="1" type="ORF">MAE02_68300</name>
</gene>
<dbReference type="AlphaFoldDB" id="A0A512C4H3"/>